<dbReference type="RefSeq" id="WP_263608064.1">
    <property type="nucleotide sequence ID" value="NZ_JAOVQM010000002.1"/>
</dbReference>
<evidence type="ECO:0000313" key="3">
    <source>
        <dbReference type="Proteomes" id="UP001177160"/>
    </source>
</evidence>
<dbReference type="PANTHER" id="PTHR21310:SF41">
    <property type="entry name" value="3'-PHOSPHOTRANSFERASE, PUTATIVE-RELATED"/>
    <property type="match status" value="1"/>
</dbReference>
<dbReference type="Pfam" id="PF01636">
    <property type="entry name" value="APH"/>
    <property type="match status" value="1"/>
</dbReference>
<dbReference type="SUPFAM" id="SSF56112">
    <property type="entry name" value="Protein kinase-like (PK-like)"/>
    <property type="match status" value="1"/>
</dbReference>
<dbReference type="EMBL" id="JAOVQM010000002">
    <property type="protein sequence ID" value="MCV2231911.1"/>
    <property type="molecule type" value="Genomic_DNA"/>
</dbReference>
<dbReference type="Gene3D" id="3.30.200.20">
    <property type="entry name" value="Phosphorylase Kinase, domain 1"/>
    <property type="match status" value="1"/>
</dbReference>
<dbReference type="Proteomes" id="UP001177160">
    <property type="component" value="Unassembled WGS sequence"/>
</dbReference>
<sequence length="257" mass="29663">MDVLSMARLPKQINQCVKHEKGIRDHIGESDSQVILYDTMVLKQSTLSLDARREARALQLLEGSLPVPHVIETHETKRFYYLLMSKCSGKPLFQWPLSVAIEQACEGLKRLWTIHIDDAVLNTPKTALETIKHNVLNHRTTLIENADEGTFTSERYKDPETLLTYLVDHYPYDAPVVLSHGDYYLPNVLFDGTKITGMIDFGYVGYFPKERDISALIKSLVYNYGENPNYLSWVEQTLHETFNPNIIEYFMLYDELI</sequence>
<dbReference type="InterPro" id="IPR002575">
    <property type="entry name" value="Aminoglycoside_PTrfase"/>
</dbReference>
<dbReference type="Gene3D" id="3.90.1200.10">
    <property type="match status" value="1"/>
</dbReference>
<proteinExistence type="predicted"/>
<gene>
    <name evidence="2" type="ORF">N7548_03615</name>
</gene>
<comment type="caution">
    <text evidence="2">The sequence shown here is derived from an EMBL/GenBank/DDBJ whole genome shotgun (WGS) entry which is preliminary data.</text>
</comment>
<name>A0ABT2Y589_9MOLU</name>
<evidence type="ECO:0000259" key="1">
    <source>
        <dbReference type="Pfam" id="PF01636"/>
    </source>
</evidence>
<dbReference type="InterPro" id="IPR051678">
    <property type="entry name" value="AGP_Transferase"/>
</dbReference>
<reference evidence="2" key="1">
    <citation type="submission" date="2022-09" db="EMBL/GenBank/DDBJ databases">
        <title>Novel Mycoplasma species identified in domestic and wild animals.</title>
        <authorList>
            <person name="Volokhov D.V."/>
            <person name="Furtak V.A."/>
            <person name="Zagorodnyaya T.A."/>
        </authorList>
    </citation>
    <scope>NUCLEOTIDE SEQUENCE</scope>
    <source>
        <strain evidence="2">Oakley</strain>
    </source>
</reference>
<keyword evidence="3" id="KW-1185">Reference proteome</keyword>
<protein>
    <submittedName>
        <fullName evidence="2">Phosphotransferase</fullName>
    </submittedName>
</protein>
<accession>A0ABT2Y589</accession>
<evidence type="ECO:0000313" key="2">
    <source>
        <dbReference type="EMBL" id="MCV2231911.1"/>
    </source>
</evidence>
<feature type="domain" description="Aminoglycoside phosphotransferase" evidence="1">
    <location>
        <begin position="30"/>
        <end position="219"/>
    </location>
</feature>
<dbReference type="PANTHER" id="PTHR21310">
    <property type="entry name" value="AMINOGLYCOSIDE PHOSPHOTRANSFERASE-RELATED-RELATED"/>
    <property type="match status" value="1"/>
</dbReference>
<dbReference type="InterPro" id="IPR011009">
    <property type="entry name" value="Kinase-like_dom_sf"/>
</dbReference>
<organism evidence="2 3">
    <name type="scientific">Paracholeplasma manati</name>
    <dbReference type="NCBI Taxonomy" id="591373"/>
    <lineage>
        <taxon>Bacteria</taxon>
        <taxon>Bacillati</taxon>
        <taxon>Mycoplasmatota</taxon>
        <taxon>Mollicutes</taxon>
        <taxon>Acholeplasmatales</taxon>
        <taxon>Acholeplasmataceae</taxon>
        <taxon>Paracholeplasma</taxon>
    </lineage>
</organism>